<keyword evidence="3" id="KW-1185">Reference proteome</keyword>
<reference evidence="3" key="1">
    <citation type="submission" date="2017-02" db="EMBL/GenBank/DDBJ databases">
        <authorList>
            <person name="Varghese N."/>
            <person name="Submissions S."/>
        </authorList>
    </citation>
    <scope>NUCLEOTIDE SEQUENCE [LARGE SCALE GENOMIC DNA]</scope>
    <source>
        <strain evidence="3">9H-4</strain>
    </source>
</reference>
<dbReference type="Proteomes" id="UP000191040">
    <property type="component" value="Chromosome I"/>
</dbReference>
<sequence>MTEDRESHGSRMRLARRLAALHPSGMIHGALVMGATLALMSDKTAAEVSLLGAGGVLTIYWLSHAYTHALGRGMDGDHDHLALRLVRSTRHEAPVFWGGLPPLLVTAGVLVAGGEVGAAMLAGLWVTVVLMAGYGYLAAHQAGVVGWRAAAETTFAALLGLFMVALNTLLH</sequence>
<gene>
    <name evidence="2" type="ORF">SAMN06295964_3184</name>
</gene>
<name>A0A1T4Z8B1_9ACTN</name>
<dbReference type="STRING" id="1736691.SAMN06295964_3184"/>
<feature type="transmembrane region" description="Helical" evidence="1">
    <location>
        <begin position="149"/>
        <end position="170"/>
    </location>
</feature>
<dbReference type="RefSeq" id="WP_078701054.1">
    <property type="nucleotide sequence ID" value="NZ_LT796768.1"/>
</dbReference>
<keyword evidence="1" id="KW-0472">Membrane</keyword>
<feature type="transmembrane region" description="Helical" evidence="1">
    <location>
        <begin position="94"/>
        <end position="112"/>
    </location>
</feature>
<feature type="transmembrane region" description="Helical" evidence="1">
    <location>
        <begin position="45"/>
        <end position="62"/>
    </location>
</feature>
<dbReference type="OrthoDB" id="3789773at2"/>
<accession>A0A1T4Z8B1</accession>
<feature type="transmembrane region" description="Helical" evidence="1">
    <location>
        <begin position="20"/>
        <end position="39"/>
    </location>
</feature>
<organism evidence="2 3">
    <name type="scientific">Aeromicrobium choanae</name>
    <dbReference type="NCBI Taxonomy" id="1736691"/>
    <lineage>
        <taxon>Bacteria</taxon>
        <taxon>Bacillati</taxon>
        <taxon>Actinomycetota</taxon>
        <taxon>Actinomycetes</taxon>
        <taxon>Propionibacteriales</taxon>
        <taxon>Nocardioidaceae</taxon>
        <taxon>Aeromicrobium</taxon>
    </lineage>
</organism>
<protein>
    <submittedName>
        <fullName evidence="2">Uncharacterized protein</fullName>
    </submittedName>
</protein>
<evidence type="ECO:0000256" key="1">
    <source>
        <dbReference type="SAM" id="Phobius"/>
    </source>
</evidence>
<keyword evidence="1" id="KW-1133">Transmembrane helix</keyword>
<keyword evidence="1" id="KW-0812">Transmembrane</keyword>
<evidence type="ECO:0000313" key="3">
    <source>
        <dbReference type="Proteomes" id="UP000191040"/>
    </source>
</evidence>
<dbReference type="AlphaFoldDB" id="A0A1T4Z8B1"/>
<feature type="transmembrane region" description="Helical" evidence="1">
    <location>
        <begin position="118"/>
        <end position="137"/>
    </location>
</feature>
<evidence type="ECO:0000313" key="2">
    <source>
        <dbReference type="EMBL" id="SKB10214.1"/>
    </source>
</evidence>
<proteinExistence type="predicted"/>
<dbReference type="EMBL" id="LT796768">
    <property type="protein sequence ID" value="SKB10214.1"/>
    <property type="molecule type" value="Genomic_DNA"/>
</dbReference>